<keyword evidence="3" id="KW-0998">Cell outer membrane</keyword>
<sequence length="559" mass="61636">MNKKTPFCLLWVTLWGMSCGAGAAPFWDNTPTDESRRALQNSTREVNSLLEQQRLQRLEKQRQARPAAAAPAQLREDTACLPIGGVYLTGITLLSLRDLRTLDALPARCIRSRDVNHLAKQLTALYLEKGYITARVQFLRPNARGELGVRVTEGFIERIEGGDRGVNRRWLFPGAIGKPLRLASLDQGLDQANRLRSNHVSMDILPGERVGGSVIRLYNRRGRPWQVSGSLDNYGQQSTGEWVARGSATLDSPLGLSDFVSLSASTTLARPSARYSRAYMLFYSLPYGDLTFSGFASFSDYQMHQSLPHTRILLDGQASQYGLRGDAVLQRSQRQINTLGVQLTYKRIRSYLQDDLLRVSSPTLSVAELGLSHLHILSGGVATGNLSVERGLSILGADRGRQRTGAEAQYTKLKLAAGLSQRVTLADDVYLFSSQWYGQYSRDPLPGVEWVSLTERSAVRGFKRGTLSADNGWYWQNTLSRPLSWRAFTVTPRIGLDAGRVLSNAGDQGWQSGVGAVAGVTLSTASAQLDIEVGRARAISNNNFPGQSTQLLTRFSYSF</sequence>
<dbReference type="PANTHER" id="PTHR34597">
    <property type="entry name" value="SLR1661 PROTEIN"/>
    <property type="match status" value="1"/>
</dbReference>
<dbReference type="Pfam" id="PF08479">
    <property type="entry name" value="POTRA_2"/>
    <property type="match status" value="1"/>
</dbReference>
<feature type="domain" description="ShlB POTRA" evidence="7">
    <location>
        <begin position="164"/>
        <end position="206"/>
    </location>
</feature>
<dbReference type="InterPro" id="IPR035251">
    <property type="entry name" value="ShlB_POTRA"/>
</dbReference>
<dbReference type="RefSeq" id="WP_034171774.1">
    <property type="nucleotide sequence ID" value="NZ_CP006664.1"/>
</dbReference>
<organism evidence="8 9">
    <name type="scientific">Edwardsiella anguillarum ET080813</name>
    <dbReference type="NCBI Taxonomy" id="667120"/>
    <lineage>
        <taxon>Bacteria</taxon>
        <taxon>Pseudomonadati</taxon>
        <taxon>Pseudomonadota</taxon>
        <taxon>Gammaproteobacteria</taxon>
        <taxon>Enterobacterales</taxon>
        <taxon>Hafniaceae</taxon>
        <taxon>Edwardsiella</taxon>
    </lineage>
</organism>
<evidence type="ECO:0000256" key="3">
    <source>
        <dbReference type="ARBA" id="ARBA00023237"/>
    </source>
</evidence>
<dbReference type="Pfam" id="PF17287">
    <property type="entry name" value="POTRA_3"/>
    <property type="match status" value="1"/>
</dbReference>
<keyword evidence="1" id="KW-0472">Membrane</keyword>
<name>A0A076LUI2_9GAMM</name>
<evidence type="ECO:0000256" key="2">
    <source>
        <dbReference type="ARBA" id="ARBA00022692"/>
    </source>
</evidence>
<dbReference type="GeneID" id="33940315"/>
<dbReference type="EMBL" id="CP006664">
    <property type="protein sequence ID" value="AIJ09234.1"/>
    <property type="molecule type" value="Genomic_DNA"/>
</dbReference>
<feature type="domain" description="Polypeptide-transport-associated ShlB-type" evidence="6">
    <location>
        <begin position="81"/>
        <end position="154"/>
    </location>
</feature>
<dbReference type="GO" id="GO:0046819">
    <property type="term" value="P:protein secretion by the type V secretion system"/>
    <property type="evidence" value="ECO:0007669"/>
    <property type="project" value="TreeGrafter"/>
</dbReference>
<dbReference type="GO" id="GO:0008320">
    <property type="term" value="F:protein transmembrane transporter activity"/>
    <property type="evidence" value="ECO:0007669"/>
    <property type="project" value="TreeGrafter"/>
</dbReference>
<feature type="domain" description="Haemolysin activator HlyB C-terminal" evidence="5">
    <location>
        <begin position="211"/>
        <end position="521"/>
    </location>
</feature>
<dbReference type="Pfam" id="PF03865">
    <property type="entry name" value="ShlB"/>
    <property type="match status" value="1"/>
</dbReference>
<dbReference type="GO" id="GO:0098046">
    <property type="term" value="C:type V protein secretion system complex"/>
    <property type="evidence" value="ECO:0007669"/>
    <property type="project" value="TreeGrafter"/>
</dbReference>
<gene>
    <name evidence="8" type="primary">shlB</name>
    <name evidence="8" type="ORF">ETEE_2801</name>
</gene>
<dbReference type="Gene3D" id="2.40.160.50">
    <property type="entry name" value="membrane protein fhac: a member of the omp85/tpsb transporter family"/>
    <property type="match status" value="1"/>
</dbReference>
<feature type="signal peptide" evidence="4">
    <location>
        <begin position="1"/>
        <end position="23"/>
    </location>
</feature>
<evidence type="ECO:0000256" key="4">
    <source>
        <dbReference type="SAM" id="SignalP"/>
    </source>
</evidence>
<dbReference type="InterPro" id="IPR013686">
    <property type="entry name" value="Polypept-transport_assoc_ShlB"/>
</dbReference>
<accession>A0A076LUI2</accession>
<dbReference type="KEGG" id="ete:ETEE_2801"/>
<dbReference type="PROSITE" id="PS51257">
    <property type="entry name" value="PROKAR_LIPOPROTEIN"/>
    <property type="match status" value="1"/>
</dbReference>
<dbReference type="Gene3D" id="3.10.20.310">
    <property type="entry name" value="membrane protein fhac"/>
    <property type="match status" value="1"/>
</dbReference>
<dbReference type="PIRSF" id="PIRSF029745">
    <property type="entry name" value="FhaC"/>
    <property type="match status" value="1"/>
</dbReference>
<dbReference type="HOGENOM" id="CLU_020581_4_0_6"/>
<proteinExistence type="predicted"/>
<evidence type="ECO:0000259" key="6">
    <source>
        <dbReference type="Pfam" id="PF08479"/>
    </source>
</evidence>
<dbReference type="PANTHER" id="PTHR34597:SF3">
    <property type="entry name" value="OUTER MEMBRANE TRANSPORTER CDIB"/>
    <property type="match status" value="1"/>
</dbReference>
<reference evidence="8 9" key="1">
    <citation type="journal article" date="2012" name="PLoS ONE">
        <title>Edwardsiella comparative phylogenomics reveal the new intra/inter-species taxonomic relationships, virulence evolution and niche adaptation mechanisms.</title>
        <authorList>
            <person name="Yang M."/>
            <person name="Lv Y."/>
            <person name="Xiao J."/>
            <person name="Wu H."/>
            <person name="Zheng H."/>
            <person name="Liu Q."/>
            <person name="Zhang Y."/>
            <person name="Wang Q."/>
        </authorList>
    </citation>
    <scope>NUCLEOTIDE SEQUENCE [LARGE SCALE GENOMIC DNA]</scope>
    <source>
        <strain evidence="9">080813</strain>
    </source>
</reference>
<feature type="chain" id="PRO_5001714743" evidence="4">
    <location>
        <begin position="24"/>
        <end position="559"/>
    </location>
</feature>
<evidence type="ECO:0000259" key="7">
    <source>
        <dbReference type="Pfam" id="PF17287"/>
    </source>
</evidence>
<evidence type="ECO:0000313" key="8">
    <source>
        <dbReference type="EMBL" id="AIJ09234.1"/>
    </source>
</evidence>
<keyword evidence="4" id="KW-0732">Signal</keyword>
<dbReference type="InterPro" id="IPR027282">
    <property type="entry name" value="TPS"/>
</dbReference>
<protein>
    <submittedName>
        <fullName evidence="8">Hemolysin activator HlyB domain protein</fullName>
    </submittedName>
</protein>
<dbReference type="InterPro" id="IPR005565">
    <property type="entry name" value="Hemolysn_activator_HlyB_C"/>
</dbReference>
<dbReference type="Proteomes" id="UP000028681">
    <property type="component" value="Chromosome"/>
</dbReference>
<evidence type="ECO:0000259" key="5">
    <source>
        <dbReference type="Pfam" id="PF03865"/>
    </source>
</evidence>
<dbReference type="InterPro" id="IPR051544">
    <property type="entry name" value="TPS_OM_transporter"/>
</dbReference>
<evidence type="ECO:0000256" key="1">
    <source>
        <dbReference type="ARBA" id="ARBA00022452"/>
    </source>
</evidence>
<keyword evidence="1" id="KW-1134">Transmembrane beta strand</keyword>
<keyword evidence="2" id="KW-0812">Transmembrane</keyword>
<evidence type="ECO:0000313" key="9">
    <source>
        <dbReference type="Proteomes" id="UP000028681"/>
    </source>
</evidence>
<dbReference type="AlphaFoldDB" id="A0A076LUI2"/>